<dbReference type="InterPro" id="IPR012349">
    <property type="entry name" value="Split_barrel_FMN-bd"/>
</dbReference>
<dbReference type="GO" id="GO:0016491">
    <property type="term" value="F:oxidoreductase activity"/>
    <property type="evidence" value="ECO:0007669"/>
    <property type="project" value="InterPro"/>
</dbReference>
<dbReference type="Pfam" id="PF04075">
    <property type="entry name" value="F420H2_quin_red"/>
    <property type="match status" value="1"/>
</dbReference>
<dbReference type="GO" id="GO:0005886">
    <property type="term" value="C:plasma membrane"/>
    <property type="evidence" value="ECO:0007669"/>
    <property type="project" value="TreeGrafter"/>
</dbReference>
<sequence>MSANTSGTDLTLSGRFNHYSSTYLAPLAHFYARLHSRLYARFGGSRFTTLQGKPVFRLLLTGRKSGEPRPVMLMLVRDGDDLLVCGSNGGHPGVPNWWKNLLTTAAPAVQVGRDTWPVDVRVVTDEAEYEKHWRTLVAGYPDFATYRALSSRRFPMAVLSRAAGNR</sequence>
<organism evidence="3 4">
    <name type="scientific">Nocardia huaxiensis</name>
    <dbReference type="NCBI Taxonomy" id="2755382"/>
    <lineage>
        <taxon>Bacteria</taxon>
        <taxon>Bacillati</taxon>
        <taxon>Actinomycetota</taxon>
        <taxon>Actinomycetes</taxon>
        <taxon>Mycobacteriales</taxon>
        <taxon>Nocardiaceae</taxon>
        <taxon>Nocardia</taxon>
    </lineage>
</organism>
<dbReference type="KEGG" id="nhu:H0264_17710"/>
<evidence type="ECO:0000313" key="3">
    <source>
        <dbReference type="EMBL" id="QLY33826.1"/>
    </source>
</evidence>
<reference evidence="3 4" key="1">
    <citation type="submission" date="2020-07" db="EMBL/GenBank/DDBJ databases">
        <authorList>
            <person name="Zhuang K."/>
            <person name="Ran Y."/>
        </authorList>
    </citation>
    <scope>NUCLEOTIDE SEQUENCE [LARGE SCALE GENOMIC DNA]</scope>
    <source>
        <strain evidence="3 4">WCH-YHL-001</strain>
    </source>
</reference>
<dbReference type="PANTHER" id="PTHR39428">
    <property type="entry name" value="F420H(2)-DEPENDENT QUINONE REDUCTASE RV1261C"/>
    <property type="match status" value="1"/>
</dbReference>
<accession>A0A7D6Z5V4</accession>
<dbReference type="EMBL" id="CP059399">
    <property type="protein sequence ID" value="QLY33826.1"/>
    <property type="molecule type" value="Genomic_DNA"/>
</dbReference>
<comment type="catalytic activity">
    <reaction evidence="2">
        <text>oxidized coenzyme F420-(gamma-L-Glu)(n) + a quinol + H(+) = reduced coenzyme F420-(gamma-L-Glu)(n) + a quinone</text>
        <dbReference type="Rhea" id="RHEA:39663"/>
        <dbReference type="Rhea" id="RHEA-COMP:12939"/>
        <dbReference type="Rhea" id="RHEA-COMP:14378"/>
        <dbReference type="ChEBI" id="CHEBI:15378"/>
        <dbReference type="ChEBI" id="CHEBI:24646"/>
        <dbReference type="ChEBI" id="CHEBI:132124"/>
        <dbReference type="ChEBI" id="CHEBI:133980"/>
        <dbReference type="ChEBI" id="CHEBI:139511"/>
    </reaction>
</comment>
<dbReference type="PANTHER" id="PTHR39428:SF3">
    <property type="entry name" value="DEAZAFLAVIN-DEPENDENT NITROREDUCTASE"/>
    <property type="match status" value="1"/>
</dbReference>
<dbReference type="Proteomes" id="UP000515512">
    <property type="component" value="Chromosome"/>
</dbReference>
<dbReference type="GO" id="GO:0070967">
    <property type="term" value="F:coenzyme F420 binding"/>
    <property type="evidence" value="ECO:0007669"/>
    <property type="project" value="TreeGrafter"/>
</dbReference>
<dbReference type="NCBIfam" id="TIGR00026">
    <property type="entry name" value="hi_GC_TIGR00026"/>
    <property type="match status" value="1"/>
</dbReference>
<keyword evidence="4" id="KW-1185">Reference proteome</keyword>
<dbReference type="InterPro" id="IPR004378">
    <property type="entry name" value="F420H2_quin_Rdtase"/>
</dbReference>
<dbReference type="Gene3D" id="2.30.110.10">
    <property type="entry name" value="Electron Transport, Fmn-binding Protein, Chain A"/>
    <property type="match status" value="1"/>
</dbReference>
<dbReference type="RefSeq" id="WP_181584989.1">
    <property type="nucleotide sequence ID" value="NZ_CP059399.1"/>
</dbReference>
<comment type="similarity">
    <text evidence="1">Belongs to the F420H(2)-dependent quinone reductase family.</text>
</comment>
<evidence type="ECO:0000313" key="4">
    <source>
        <dbReference type="Proteomes" id="UP000515512"/>
    </source>
</evidence>
<dbReference type="AlphaFoldDB" id="A0A7D6Z5V4"/>
<evidence type="ECO:0000256" key="1">
    <source>
        <dbReference type="ARBA" id="ARBA00008710"/>
    </source>
</evidence>
<dbReference type="SUPFAM" id="SSF50475">
    <property type="entry name" value="FMN-binding split barrel"/>
    <property type="match status" value="1"/>
</dbReference>
<name>A0A7D6Z5V4_9NOCA</name>
<evidence type="ECO:0000256" key="2">
    <source>
        <dbReference type="ARBA" id="ARBA00049106"/>
    </source>
</evidence>
<proteinExistence type="inferred from homology"/>
<gene>
    <name evidence="3" type="ORF">H0264_17710</name>
</gene>
<protein>
    <submittedName>
        <fullName evidence="3">Nitroreductase family deazaflavin-dependent oxidoreductase</fullName>
    </submittedName>
</protein>